<sequence length="364" mass="39679">MEGIMHRLENKLYQEDLETVAKSLSIDWVSFKGATIAISGATGMIGTFLVDLLMHKTAKDEAGIRVIAMGRDEEKAHKRLPYFDDPHFSFDQVDVSLPGSRPSHPADVVIHLASTTHPRAYATDPIGTVTSNIQGLMNLLDYACMGETPAKFVFASSVEVYGQNREDTEKFSEDYCGYINSNTLRAGYPESKRCGEALCQAFLAQKHVPVFIPRLPRTYGPTMLSSDSKALSQFIKKGLAHEDIVLKSEGTQEYSYLYVADTVEGLLTALTRGEAGQAYNVADAQSDVMLKDLASAIAAASGQQVIFKLPDAIEAAGYSTATKAMMDGSRLRSLGWEAHYSIADGLRRTLEILGDDADSGEAVR</sequence>
<gene>
    <name evidence="6" type="ORF">HMPREF0620_1462</name>
</gene>
<dbReference type="EMBL" id="AEON01000002">
    <property type="protein sequence ID" value="EFT82777.1"/>
    <property type="molecule type" value="Genomic_DNA"/>
</dbReference>
<dbReference type="eggNOG" id="COG0451">
    <property type="taxonomic scope" value="Bacteria"/>
</dbReference>
<dbReference type="SUPFAM" id="SSF51735">
    <property type="entry name" value="NAD(P)-binding Rossmann-fold domains"/>
    <property type="match status" value="1"/>
</dbReference>
<evidence type="ECO:0000256" key="4">
    <source>
        <dbReference type="ARBA" id="ARBA00023239"/>
    </source>
</evidence>
<organism evidence="6 7">
    <name type="scientific">Parascardovia denticolens DSM 10105 = JCM 12538</name>
    <dbReference type="NCBI Taxonomy" id="864564"/>
    <lineage>
        <taxon>Bacteria</taxon>
        <taxon>Bacillati</taxon>
        <taxon>Actinomycetota</taxon>
        <taxon>Actinomycetes</taxon>
        <taxon>Bifidobacteriales</taxon>
        <taxon>Bifidobacteriaceae</taxon>
        <taxon>Parascardovia</taxon>
    </lineage>
</organism>
<protein>
    <submittedName>
        <fullName evidence="6">NAD dependent epimerase/dehydratase family protein</fullName>
    </submittedName>
</protein>
<dbReference type="HOGENOM" id="CLU_007383_4_0_11"/>
<dbReference type="Proteomes" id="UP000004946">
    <property type="component" value="Chromosome"/>
</dbReference>
<evidence type="ECO:0000256" key="2">
    <source>
        <dbReference type="ARBA" id="ARBA00022793"/>
    </source>
</evidence>
<feature type="domain" description="NAD-dependent epimerase/dehydratase" evidence="5">
    <location>
        <begin position="36"/>
        <end position="282"/>
    </location>
</feature>
<dbReference type="AlphaFoldDB" id="E6K1Y9"/>
<dbReference type="InterPro" id="IPR044516">
    <property type="entry name" value="UXS-like"/>
</dbReference>
<dbReference type="PANTHER" id="PTHR43078">
    <property type="entry name" value="UDP-GLUCURONIC ACID DECARBOXYLASE-RELATED"/>
    <property type="match status" value="1"/>
</dbReference>
<evidence type="ECO:0000313" key="7">
    <source>
        <dbReference type="Proteomes" id="UP000004946"/>
    </source>
</evidence>
<dbReference type="PATRIC" id="fig|864564.6.peg.240"/>
<dbReference type="Pfam" id="PF01370">
    <property type="entry name" value="Epimerase"/>
    <property type="match status" value="1"/>
</dbReference>
<evidence type="ECO:0000256" key="3">
    <source>
        <dbReference type="ARBA" id="ARBA00023027"/>
    </source>
</evidence>
<name>E6K1Y9_PARDN</name>
<keyword evidence="3" id="KW-0520">NAD</keyword>
<dbReference type="InterPro" id="IPR001509">
    <property type="entry name" value="Epimerase_deHydtase"/>
</dbReference>
<keyword evidence="4" id="KW-0456">Lyase</keyword>
<dbReference type="GO" id="GO:0070403">
    <property type="term" value="F:NAD+ binding"/>
    <property type="evidence" value="ECO:0007669"/>
    <property type="project" value="InterPro"/>
</dbReference>
<dbReference type="PANTHER" id="PTHR43078:SF6">
    <property type="entry name" value="UDP-GLUCURONIC ACID DECARBOXYLASE 1"/>
    <property type="match status" value="1"/>
</dbReference>
<accession>E6K1Y9</accession>
<proteinExistence type="predicted"/>
<reference evidence="6 7" key="1">
    <citation type="submission" date="2010-12" db="EMBL/GenBank/DDBJ databases">
        <authorList>
            <person name="Muzny D."/>
            <person name="Qin X."/>
            <person name="Buhay C."/>
            <person name="Dugan-Rocha S."/>
            <person name="Ding Y."/>
            <person name="Chen G."/>
            <person name="Hawes A."/>
            <person name="Holder M."/>
            <person name="Jhangiani S."/>
            <person name="Johnson A."/>
            <person name="Khan Z."/>
            <person name="Li Z."/>
            <person name="Liu W."/>
            <person name="Liu X."/>
            <person name="Perez L."/>
            <person name="Shen H."/>
            <person name="Wang Q."/>
            <person name="Watt J."/>
            <person name="Xi L."/>
            <person name="Xin Y."/>
            <person name="Zhou J."/>
            <person name="Deng J."/>
            <person name="Jiang H."/>
            <person name="Liu Y."/>
            <person name="Qu J."/>
            <person name="Song X.-Z."/>
            <person name="Zhang L."/>
            <person name="Villasana D."/>
            <person name="Johnson A."/>
            <person name="Liu J."/>
            <person name="Liyanage D."/>
            <person name="Lorensuhewa L."/>
            <person name="Robinson T."/>
            <person name="Song A."/>
            <person name="Song B.-B."/>
            <person name="Dinh H."/>
            <person name="Thornton R."/>
            <person name="Coyle M."/>
            <person name="Francisco L."/>
            <person name="Jackson L."/>
            <person name="Javaid M."/>
            <person name="Korchina V."/>
            <person name="Kovar C."/>
            <person name="Mata R."/>
            <person name="Mathew T."/>
            <person name="Ngo R."/>
            <person name="Nguyen L."/>
            <person name="Nguyen N."/>
            <person name="Okwuonu G."/>
            <person name="Ongeri F."/>
            <person name="Pham C."/>
            <person name="Simmons D."/>
            <person name="Wilczek-Boney K."/>
            <person name="Hale W."/>
            <person name="Jakkamsetti A."/>
            <person name="Pham P."/>
            <person name="Ruth R."/>
            <person name="San Lucas F."/>
            <person name="Warren J."/>
            <person name="Zhang J."/>
            <person name="Zhao Z."/>
            <person name="Zhou C."/>
            <person name="Zhu D."/>
            <person name="Lee S."/>
            <person name="Bess C."/>
            <person name="Blankenburg K."/>
            <person name="Forbes L."/>
            <person name="Fu Q."/>
            <person name="Gubbala S."/>
            <person name="Hirani K."/>
            <person name="Jayaseelan J.C."/>
            <person name="Lara F."/>
            <person name="Munidasa M."/>
            <person name="Palculict T."/>
            <person name="Patil S."/>
            <person name="Pu L.-L."/>
            <person name="Saada N."/>
            <person name="Tang L."/>
            <person name="Weissenberger G."/>
            <person name="Zhu Y."/>
            <person name="Hemphill L."/>
            <person name="Shang Y."/>
            <person name="Youmans B."/>
            <person name="Ayvaz T."/>
            <person name="Ross M."/>
            <person name="Santibanez J."/>
            <person name="Aqrawi P."/>
            <person name="Gross S."/>
            <person name="Joshi V."/>
            <person name="Fowler G."/>
            <person name="Nazareth L."/>
            <person name="Reid J."/>
            <person name="Worley K."/>
            <person name="Petrosino J."/>
            <person name="Highlander S."/>
            <person name="Gibbs R."/>
        </authorList>
    </citation>
    <scope>NUCLEOTIDE SEQUENCE [LARGE SCALE GENOMIC DNA]</scope>
    <source>
        <strain evidence="6 7">DSM 10105</strain>
    </source>
</reference>
<dbReference type="KEGG" id="pdo:PSDT_0215"/>
<evidence type="ECO:0000259" key="5">
    <source>
        <dbReference type="Pfam" id="PF01370"/>
    </source>
</evidence>
<dbReference type="GO" id="GO:0042732">
    <property type="term" value="P:D-xylose metabolic process"/>
    <property type="evidence" value="ECO:0007669"/>
    <property type="project" value="InterPro"/>
</dbReference>
<evidence type="ECO:0000313" key="6">
    <source>
        <dbReference type="EMBL" id="EFT82777.1"/>
    </source>
</evidence>
<evidence type="ECO:0000256" key="1">
    <source>
        <dbReference type="ARBA" id="ARBA00001911"/>
    </source>
</evidence>
<keyword evidence="2" id="KW-0210">Decarboxylase</keyword>
<comment type="caution">
    <text evidence="6">The sequence shown here is derived from an EMBL/GenBank/DDBJ whole genome shotgun (WGS) entry which is preliminary data.</text>
</comment>
<dbReference type="GO" id="GO:0005737">
    <property type="term" value="C:cytoplasm"/>
    <property type="evidence" value="ECO:0007669"/>
    <property type="project" value="TreeGrafter"/>
</dbReference>
<keyword evidence="7" id="KW-1185">Reference proteome</keyword>
<comment type="cofactor">
    <cofactor evidence="1">
        <name>NAD(+)</name>
        <dbReference type="ChEBI" id="CHEBI:57540"/>
    </cofactor>
</comment>
<dbReference type="GO" id="GO:0048040">
    <property type="term" value="F:UDP-glucuronate decarboxylase activity"/>
    <property type="evidence" value="ECO:0007669"/>
    <property type="project" value="TreeGrafter"/>
</dbReference>
<dbReference type="InterPro" id="IPR036291">
    <property type="entry name" value="NAD(P)-bd_dom_sf"/>
</dbReference>
<dbReference type="Gene3D" id="3.40.50.720">
    <property type="entry name" value="NAD(P)-binding Rossmann-like Domain"/>
    <property type="match status" value="1"/>
</dbReference>